<evidence type="ECO:0008006" key="3">
    <source>
        <dbReference type="Google" id="ProtNLM"/>
    </source>
</evidence>
<protein>
    <recommendedName>
        <fullName evidence="3">Immunity protein Imm6</fullName>
    </recommendedName>
</protein>
<sequence length="167" mass="20040">MSWFLKIHEDAKSAYLLALTEKLIDKIRGKEGFQQVRKTIDMCWEWVEEKKHEGDDIYFEFDNENDTGVSIYIELTDDPQEELIWMCAMYAICYVAWQAYNYANEKYVPQPIEMVDDDTIDEFMKYINKIEGYQEEWSERLKEYLLKNYPAGSNKKIKREELLNLIA</sequence>
<dbReference type="EMBL" id="JAECVW010000032">
    <property type="protein sequence ID" value="MBH8596477.1"/>
    <property type="molecule type" value="Genomic_DNA"/>
</dbReference>
<reference evidence="1 2" key="1">
    <citation type="submission" date="2020-12" db="EMBL/GenBank/DDBJ databases">
        <title>WGS of Thermoactinomyces spp.</title>
        <authorList>
            <person name="Cheng K."/>
        </authorList>
    </citation>
    <scope>NUCLEOTIDE SEQUENCE [LARGE SCALE GENOMIC DNA]</scope>
    <source>
        <strain evidence="2">CICC 10671\DSM 43846</strain>
    </source>
</reference>
<dbReference type="Pfam" id="PF14434">
    <property type="entry name" value="Imm6"/>
    <property type="match status" value="1"/>
</dbReference>
<proteinExistence type="predicted"/>
<organism evidence="1 2">
    <name type="scientific">Thermoactinomyces intermedius</name>
    <dbReference type="NCBI Taxonomy" id="2024"/>
    <lineage>
        <taxon>Bacteria</taxon>
        <taxon>Bacillati</taxon>
        <taxon>Bacillota</taxon>
        <taxon>Bacilli</taxon>
        <taxon>Bacillales</taxon>
        <taxon>Thermoactinomycetaceae</taxon>
        <taxon>Thermoactinomyces</taxon>
    </lineage>
</organism>
<accession>A0A8I1A675</accession>
<evidence type="ECO:0000313" key="2">
    <source>
        <dbReference type="Proteomes" id="UP000633619"/>
    </source>
</evidence>
<dbReference type="AlphaFoldDB" id="A0A8I1A675"/>
<name>A0A8I1A675_THEIN</name>
<dbReference type="Proteomes" id="UP000633619">
    <property type="component" value="Unassembled WGS sequence"/>
</dbReference>
<gene>
    <name evidence="1" type="ORF">I8U20_14395</name>
</gene>
<keyword evidence="2" id="KW-1185">Reference proteome</keyword>
<dbReference type="RefSeq" id="WP_181732455.1">
    <property type="nucleotide sequence ID" value="NZ_JACEIR010000008.1"/>
</dbReference>
<dbReference type="InterPro" id="IPR025674">
    <property type="entry name" value="Imm6"/>
</dbReference>
<evidence type="ECO:0000313" key="1">
    <source>
        <dbReference type="EMBL" id="MBH8596477.1"/>
    </source>
</evidence>
<comment type="caution">
    <text evidence="1">The sequence shown here is derived from an EMBL/GenBank/DDBJ whole genome shotgun (WGS) entry which is preliminary data.</text>
</comment>